<dbReference type="GO" id="GO:0005737">
    <property type="term" value="C:cytoplasm"/>
    <property type="evidence" value="ECO:0007669"/>
    <property type="project" value="TreeGrafter"/>
</dbReference>
<comment type="caution">
    <text evidence="1">The sequence shown here is derived from an EMBL/GenBank/DDBJ whole genome shotgun (WGS) entry which is preliminary data.</text>
</comment>
<dbReference type="PANTHER" id="PTHR12406">
    <property type="entry name" value="CALCIUM-INDEPENDENT PHOSPHOLIPASE A2 IPLA2 -RELATED"/>
    <property type="match status" value="1"/>
</dbReference>
<dbReference type="PANTHER" id="PTHR12406:SF23">
    <property type="entry name" value="OMEGA-HYDROXYCERAMIDE TRANSACYLASE"/>
    <property type="match status" value="1"/>
</dbReference>
<dbReference type="GO" id="GO:0004806">
    <property type="term" value="F:triacylglycerol lipase activity"/>
    <property type="evidence" value="ECO:0007669"/>
    <property type="project" value="TreeGrafter"/>
</dbReference>
<dbReference type="GO" id="GO:0055088">
    <property type="term" value="P:lipid homeostasis"/>
    <property type="evidence" value="ECO:0007669"/>
    <property type="project" value="TreeGrafter"/>
</dbReference>
<gene>
    <name evidence="1" type="primary">Pnpla1_1</name>
    <name evidence="1" type="ORF">AMAGUI_R09248</name>
</gene>
<dbReference type="AlphaFoldDB" id="A0A7L0MHH5"/>
<evidence type="ECO:0000313" key="1">
    <source>
        <dbReference type="EMBL" id="NXK80058.1"/>
    </source>
</evidence>
<dbReference type="GO" id="GO:0019433">
    <property type="term" value="P:triglyceride catabolic process"/>
    <property type="evidence" value="ECO:0007669"/>
    <property type="project" value="TreeGrafter"/>
</dbReference>
<dbReference type="Proteomes" id="UP000531168">
    <property type="component" value="Unassembled WGS sequence"/>
</dbReference>
<organism evidence="1 2">
    <name type="scientific">Amazona guildingii</name>
    <dbReference type="NCBI Taxonomy" id="175529"/>
    <lineage>
        <taxon>Eukaryota</taxon>
        <taxon>Metazoa</taxon>
        <taxon>Chordata</taxon>
        <taxon>Craniata</taxon>
        <taxon>Vertebrata</taxon>
        <taxon>Euteleostomi</taxon>
        <taxon>Archelosauria</taxon>
        <taxon>Archosauria</taxon>
        <taxon>Dinosauria</taxon>
        <taxon>Saurischia</taxon>
        <taxon>Theropoda</taxon>
        <taxon>Coelurosauria</taxon>
        <taxon>Aves</taxon>
        <taxon>Neognathae</taxon>
        <taxon>Neoaves</taxon>
        <taxon>Telluraves</taxon>
        <taxon>Australaves</taxon>
        <taxon>Psittaciformes</taxon>
        <taxon>Psittacidae</taxon>
        <taxon>Amazona</taxon>
    </lineage>
</organism>
<name>A0A7L0MHH5_9PSIT</name>
<dbReference type="InterPro" id="IPR033562">
    <property type="entry name" value="PLPL"/>
</dbReference>
<dbReference type="EMBL" id="VXAR01009772">
    <property type="protein sequence ID" value="NXK80058.1"/>
    <property type="molecule type" value="Genomic_DNA"/>
</dbReference>
<keyword evidence="2" id="KW-1185">Reference proteome</keyword>
<protein>
    <submittedName>
        <fullName evidence="1">PLPL1 protein</fullName>
    </submittedName>
</protein>
<sequence length="202" mass="22469">PFSILFRGCSTLIVYEAGVLAALNELSRSMLESAPKIDGSSSGSLIATFGLCGCDVGKGSALPFILWCLKRSNVWKIWSCKRSSLEPWLSETLPKEPSQRQQVFMALCLPLCFPSHPQVLLCSCFIPFCFGLFPPMYRGVVMDGEIGMWRSSFMSRTTITMSAFTGEFDICPKDCPAAFLNFQLSDCTLQISKRNLSRLLYI</sequence>
<accession>A0A7L0MHH5</accession>
<proteinExistence type="predicted"/>
<feature type="non-terminal residue" evidence="1">
    <location>
        <position position="202"/>
    </location>
</feature>
<evidence type="ECO:0000313" key="2">
    <source>
        <dbReference type="Proteomes" id="UP000531168"/>
    </source>
</evidence>
<dbReference type="SUPFAM" id="SSF52151">
    <property type="entry name" value="FabD/lysophospholipase-like"/>
    <property type="match status" value="1"/>
</dbReference>
<dbReference type="GO" id="GO:0016020">
    <property type="term" value="C:membrane"/>
    <property type="evidence" value="ECO:0007669"/>
    <property type="project" value="TreeGrafter"/>
</dbReference>
<dbReference type="InterPro" id="IPR016035">
    <property type="entry name" value="Acyl_Trfase/lysoPLipase"/>
</dbReference>
<feature type="non-terminal residue" evidence="1">
    <location>
        <position position="1"/>
    </location>
</feature>
<reference evidence="1 2" key="1">
    <citation type="submission" date="2019-09" db="EMBL/GenBank/DDBJ databases">
        <title>Bird 10,000 Genomes (B10K) Project - Family phase.</title>
        <authorList>
            <person name="Zhang G."/>
        </authorList>
    </citation>
    <scope>NUCLEOTIDE SEQUENCE [LARGE SCALE GENOMIC DNA]</scope>
    <source>
        <strain evidence="1">B10K-DU-001-46</strain>
        <tissue evidence="1">Muscle</tissue>
    </source>
</reference>
<dbReference type="GO" id="GO:0005811">
    <property type="term" value="C:lipid droplet"/>
    <property type="evidence" value="ECO:0007669"/>
    <property type="project" value="TreeGrafter"/>
</dbReference>